<keyword evidence="1" id="KW-1133">Transmembrane helix</keyword>
<gene>
    <name evidence="2" type="ORF">PGTUg99_025290</name>
</gene>
<evidence type="ECO:0000313" key="3">
    <source>
        <dbReference type="Proteomes" id="UP000325313"/>
    </source>
</evidence>
<protein>
    <submittedName>
        <fullName evidence="2">Uncharacterized protein</fullName>
    </submittedName>
</protein>
<keyword evidence="1" id="KW-0812">Transmembrane</keyword>
<dbReference type="AlphaFoldDB" id="A0A5B0RHE8"/>
<accession>A0A5B0RHE8</accession>
<comment type="caution">
    <text evidence="2">The sequence shown here is derived from an EMBL/GenBank/DDBJ whole genome shotgun (WGS) entry which is preliminary data.</text>
</comment>
<keyword evidence="1" id="KW-0472">Membrane</keyword>
<feature type="transmembrane region" description="Helical" evidence="1">
    <location>
        <begin position="46"/>
        <end position="65"/>
    </location>
</feature>
<evidence type="ECO:0000256" key="1">
    <source>
        <dbReference type="SAM" id="Phobius"/>
    </source>
</evidence>
<sequence>MRTIFSPQFPEFITFTRKLIAPIHTHKNIPKLNPFCEPNSKNMFKFITIGLACCVKLIFILAAPANLANLAPPPTVYGNAPVSYMDPHNFRNRKFSSGFESPMIAPTPQDNMWDRRNRPIDIPSEMESSTFSHCSCKECGECCVLSTGIGCLLCCAYFIVYEYKTIFTADDYIKRFF</sequence>
<dbReference type="EMBL" id="VDEP01000203">
    <property type="protein sequence ID" value="KAA1124638.1"/>
    <property type="molecule type" value="Genomic_DNA"/>
</dbReference>
<dbReference type="Proteomes" id="UP000325313">
    <property type="component" value="Unassembled WGS sequence"/>
</dbReference>
<evidence type="ECO:0000313" key="2">
    <source>
        <dbReference type="EMBL" id="KAA1124638.1"/>
    </source>
</evidence>
<reference evidence="2 3" key="1">
    <citation type="submission" date="2019-05" db="EMBL/GenBank/DDBJ databases">
        <title>Emergence of the Ug99 lineage of the wheat stem rust pathogen through somatic hybridization.</title>
        <authorList>
            <person name="Li F."/>
            <person name="Upadhyaya N.M."/>
            <person name="Sperschneider J."/>
            <person name="Matny O."/>
            <person name="Nguyen-Phuc H."/>
            <person name="Mago R."/>
            <person name="Raley C."/>
            <person name="Miller M.E."/>
            <person name="Silverstein K.A.T."/>
            <person name="Henningsen E."/>
            <person name="Hirsch C.D."/>
            <person name="Visser B."/>
            <person name="Pretorius Z.A."/>
            <person name="Steffenson B.J."/>
            <person name="Schwessinger B."/>
            <person name="Dodds P.N."/>
            <person name="Figueroa M."/>
        </authorList>
    </citation>
    <scope>NUCLEOTIDE SEQUENCE [LARGE SCALE GENOMIC DNA]</scope>
    <source>
        <strain evidence="2 3">Ug99</strain>
    </source>
</reference>
<proteinExistence type="predicted"/>
<organism evidence="2 3">
    <name type="scientific">Puccinia graminis f. sp. tritici</name>
    <dbReference type="NCBI Taxonomy" id="56615"/>
    <lineage>
        <taxon>Eukaryota</taxon>
        <taxon>Fungi</taxon>
        <taxon>Dikarya</taxon>
        <taxon>Basidiomycota</taxon>
        <taxon>Pucciniomycotina</taxon>
        <taxon>Pucciniomycetes</taxon>
        <taxon>Pucciniales</taxon>
        <taxon>Pucciniaceae</taxon>
        <taxon>Puccinia</taxon>
    </lineage>
</organism>
<name>A0A5B0RHE8_PUCGR</name>